<accession>A0A2W2B2V3</accession>
<gene>
    <name evidence="1" type="ORF">DN068_02015</name>
</gene>
<comment type="caution">
    <text evidence="1">The sequence shown here is derived from an EMBL/GenBank/DDBJ whole genome shotgun (WGS) entry which is preliminary data.</text>
</comment>
<name>A0A2W2B2V3_9BACT</name>
<dbReference type="AlphaFoldDB" id="A0A2W2B2V3"/>
<evidence type="ECO:0000313" key="1">
    <source>
        <dbReference type="EMBL" id="PZF74378.1"/>
    </source>
</evidence>
<reference evidence="1 2" key="1">
    <citation type="submission" date="2018-06" db="EMBL/GenBank/DDBJ databases">
        <title>Mucibacter soli gen. nov., sp. nov., a new member of the family Chitinophagaceae producing mucin.</title>
        <authorList>
            <person name="Kim M.-K."/>
            <person name="Park S."/>
            <person name="Kim T.-S."/>
            <person name="Joung Y."/>
            <person name="Han J.-H."/>
            <person name="Kim S.B."/>
        </authorList>
    </citation>
    <scope>NUCLEOTIDE SEQUENCE [LARGE SCALE GENOMIC DNA]</scope>
    <source>
        <strain evidence="1 2">R1-15</strain>
    </source>
</reference>
<proteinExistence type="predicted"/>
<keyword evidence="2" id="KW-1185">Reference proteome</keyword>
<sequence length="253" mass="28876">MGHAGLKAQNVVDTLKMLTGEIKYGKVLDLTNKDVQFIHQGETLVYTIDRFTVDKIIFASGRTERINSTAANPVLGGTVEPNTVAVLPFVYHDQDVSASDAGTFREKVQEETYQFLSARSGSYKYQDPNTTNVMLNRKGIDEHTIKNYTYADLCKALGVHYIVVGGIYRKSNDRIEARSYGAMWGNCDWGVSSRSRTTISRRKDYRNEVAINIYSVNNERVYTRRRTAILMTDESYKYALQYMLKRSPVYNKR</sequence>
<dbReference type="Proteomes" id="UP000248745">
    <property type="component" value="Unassembled WGS sequence"/>
</dbReference>
<dbReference type="EMBL" id="QKTW01000003">
    <property type="protein sequence ID" value="PZF74378.1"/>
    <property type="molecule type" value="Genomic_DNA"/>
</dbReference>
<organism evidence="1 2">
    <name type="scientific">Taibaiella soli</name>
    <dbReference type="NCBI Taxonomy" id="1649169"/>
    <lineage>
        <taxon>Bacteria</taxon>
        <taxon>Pseudomonadati</taxon>
        <taxon>Bacteroidota</taxon>
        <taxon>Chitinophagia</taxon>
        <taxon>Chitinophagales</taxon>
        <taxon>Chitinophagaceae</taxon>
        <taxon>Taibaiella</taxon>
    </lineage>
</organism>
<dbReference type="Gene3D" id="3.40.50.10610">
    <property type="entry name" value="ABC-type transport auxiliary lipoprotein component"/>
    <property type="match status" value="1"/>
</dbReference>
<evidence type="ECO:0000313" key="2">
    <source>
        <dbReference type="Proteomes" id="UP000248745"/>
    </source>
</evidence>
<protein>
    <submittedName>
        <fullName evidence="1">Uncharacterized protein</fullName>
    </submittedName>
</protein>